<reference evidence="4" key="1">
    <citation type="journal article" date="2011" name="Plant Cell">
        <title>Transcriptional programming and functional interactions within the Phytophthora sojae RXLR effector repertoire.</title>
        <authorList>
            <person name="Wang Q."/>
            <person name="Han C."/>
            <person name="Ferreira A.O."/>
            <person name="Yu X."/>
            <person name="Ye W."/>
            <person name="Tripathy S."/>
            <person name="Kale S.D."/>
            <person name="Gu B."/>
            <person name="Sheng Y."/>
            <person name="Sui Y."/>
            <person name="Wang X."/>
            <person name="Zhang Z."/>
            <person name="Cheng B."/>
            <person name="Dong S."/>
            <person name="Shan W."/>
            <person name="Zheng X."/>
            <person name="Dou D."/>
            <person name="Tyler B.M."/>
            <person name="Wang Y."/>
        </authorList>
    </citation>
    <scope>NUCLEOTIDE SEQUENCE</scope>
    <source>
        <strain evidence="2">P7064</strain>
        <strain evidence="3">P7074</strain>
        <strain evidence="4">P7076</strain>
    </source>
</reference>
<feature type="chain" id="PRO_5007653021" evidence="1">
    <location>
        <begin position="20"/>
        <end position="84"/>
    </location>
</feature>
<keyword evidence="1" id="KW-0732">Signal</keyword>
<feature type="signal peptide" evidence="1">
    <location>
        <begin position="1"/>
        <end position="19"/>
    </location>
</feature>
<proteinExistence type="predicted"/>
<evidence type="ECO:0000313" key="3">
    <source>
        <dbReference type="EMBL" id="AEK81406.1"/>
    </source>
</evidence>
<dbReference type="VEuPathDB" id="FungiDB:PHYSODRAFT_265339"/>
<dbReference type="KEGG" id="psoj:PHYSODRAFT_265339"/>
<evidence type="ECO:0000256" key="1">
    <source>
        <dbReference type="SAM" id="SignalP"/>
    </source>
</evidence>
<dbReference type="EMBL" id="JN254593">
    <property type="protein sequence ID" value="AEK81406.1"/>
    <property type="molecule type" value="Genomic_DNA"/>
</dbReference>
<evidence type="ECO:0000313" key="4">
    <source>
        <dbReference type="EMBL" id="AEK81407.1"/>
    </source>
</evidence>
<sequence length="84" mass="9542">MPCCLCFMTFLYFLILKNTLELLACPHRVAHDYRLLRSFVFLRVTHSSASRIAAEDRESRSSAAAFEVAGRHLAAVYPLRPTVL</sequence>
<organism evidence="4">
    <name type="scientific">Phytophthora sojae</name>
    <name type="common">Soybean stem and root rot agent</name>
    <name type="synonym">Phytophthora megasperma f. sp. glycines</name>
    <dbReference type="NCBI Taxonomy" id="67593"/>
    <lineage>
        <taxon>Eukaryota</taxon>
        <taxon>Sar</taxon>
        <taxon>Stramenopiles</taxon>
        <taxon>Oomycota</taxon>
        <taxon>Peronosporomycetes</taxon>
        <taxon>Peronosporales</taxon>
        <taxon>Peronosporaceae</taxon>
        <taxon>Phytophthora</taxon>
    </lineage>
</organism>
<accession>E0W5B8</accession>
<evidence type="ECO:0000313" key="2">
    <source>
        <dbReference type="EMBL" id="AEK81405.1"/>
    </source>
</evidence>
<gene>
    <name evidence="4" type="primary">Avh</name>
</gene>
<name>E0W5B8_PHYSO</name>
<dbReference type="RefSeq" id="XP_009522708.1">
    <property type="nucleotide sequence ID" value="XM_009524413.1"/>
</dbReference>
<dbReference type="EMBL" id="JN254594">
    <property type="protein sequence ID" value="AEK81407.1"/>
    <property type="molecule type" value="Genomic_DNA"/>
</dbReference>
<dbReference type="EMBL" id="JN254592">
    <property type="protein sequence ID" value="AEK81405.1"/>
    <property type="molecule type" value="Genomic_DNA"/>
</dbReference>
<protein>
    <submittedName>
        <fullName evidence="4">RxL469</fullName>
    </submittedName>
</protein>
<dbReference type="AlphaFoldDB" id="E0W5B8"/>